<proteinExistence type="predicted"/>
<sequence length="729" mass="86824">MKIMKLFSIIVLIQSQQFLYEKIKNKIMMKIKNRDYLVFDFSKQNKKIIIYASYCDKKINFLISDLYDDIYYNSNLGNFDIKLEKKNTNDIIKEIEYNIEEILNDVYNHSIVLFYDGYDFINFSTFKIIIEELKKQNLLRRTKRKSFEICYVNICHQDNFLQKIINGKKYQNEEMSRRMALSSIYFYIDYFDNKNYVCIRMVIDNICFFFSFCIDDLYYLVNAEVNIPNNYECQIFKKLIDLYNLSSKNFNLYYITNCTTQINWTANKIAVINKGKYFSIRITQKIIIFKSNATESFYYTDNTIKNNYNKSRINISCFTEFKKIFDTGYKKNIKTGIKLFYKLMKINHKIEFLLGRIINKQKSALNLILLHLMLHKKLLDKNTLSFLIGEREDSEISLVHVIRDLSAMFKNSDKTELYLLKLILILEAEKYIIDNDVSDDSLFKIIKDIGDIVATKNNKKEGKISSNNRKYNLVKIFSVIVEVHNNYKYKYENAVEKKICNTFSLLSVSQHVKIYNDVFSTNYHIKKNCVIKCLQLDTINIEKDNKNLIKKIKENMQSDDEKELTRNRLIEIHSKHLCNSDLDNIGYKILNNYIYDNNDETEKNNLLNEGIDLIEKSYSNCESKLISMNIDKKTINEYKDKLKDKFLYNFIKITPGNIQTKCKKYFNHALIELFKHEFSEDKFEKQKWNDIILKLKEFLGEKIIFDVVNDNLQLFNDLSKILGNQKKNK</sequence>
<feature type="chain" id="PRO_5043758028" evidence="1">
    <location>
        <begin position="16"/>
        <end position="729"/>
    </location>
</feature>
<evidence type="ECO:0000313" key="2">
    <source>
        <dbReference type="EMBL" id="WUR02781.1"/>
    </source>
</evidence>
<gene>
    <name evidence="2" type="ORF">VNE69_03002</name>
</gene>
<evidence type="ECO:0000313" key="3">
    <source>
        <dbReference type="Proteomes" id="UP001334084"/>
    </source>
</evidence>
<dbReference type="RefSeq" id="XP_065328926.1">
    <property type="nucleotide sequence ID" value="XM_065472854.1"/>
</dbReference>
<dbReference type="GeneID" id="90540598"/>
<dbReference type="Proteomes" id="UP001334084">
    <property type="component" value="Chromosome 3"/>
</dbReference>
<organism evidence="2 3">
    <name type="scientific">Vairimorpha necatrix</name>
    <dbReference type="NCBI Taxonomy" id="6039"/>
    <lineage>
        <taxon>Eukaryota</taxon>
        <taxon>Fungi</taxon>
        <taxon>Fungi incertae sedis</taxon>
        <taxon>Microsporidia</taxon>
        <taxon>Nosematidae</taxon>
        <taxon>Vairimorpha</taxon>
    </lineage>
</organism>
<accession>A0AAX4J9Z2</accession>
<dbReference type="EMBL" id="CP142728">
    <property type="protein sequence ID" value="WUR02781.1"/>
    <property type="molecule type" value="Genomic_DNA"/>
</dbReference>
<dbReference type="AlphaFoldDB" id="A0AAX4J9Z2"/>
<protein>
    <submittedName>
        <fullName evidence="2">Uncharacterized protein</fullName>
    </submittedName>
</protein>
<name>A0AAX4J9Z2_9MICR</name>
<keyword evidence="1" id="KW-0732">Signal</keyword>
<dbReference type="KEGG" id="vnx:VNE69_03002"/>
<reference evidence="2" key="1">
    <citation type="journal article" date="2024" name="BMC Genomics">
        <title>Functional annotation of a divergent genome using sequence and structure-based similarity.</title>
        <authorList>
            <person name="Svedberg D."/>
            <person name="Winiger R.R."/>
            <person name="Berg A."/>
            <person name="Sharma H."/>
            <person name="Tellgren-Roth C."/>
            <person name="Debrunner-Vossbrinck B.A."/>
            <person name="Vossbrinck C.R."/>
            <person name="Barandun J."/>
        </authorList>
    </citation>
    <scope>NUCLEOTIDE SEQUENCE</scope>
    <source>
        <strain evidence="2">Illinois isolate</strain>
    </source>
</reference>
<keyword evidence="3" id="KW-1185">Reference proteome</keyword>
<feature type="signal peptide" evidence="1">
    <location>
        <begin position="1"/>
        <end position="15"/>
    </location>
</feature>
<evidence type="ECO:0000256" key="1">
    <source>
        <dbReference type="SAM" id="SignalP"/>
    </source>
</evidence>